<evidence type="ECO:0000313" key="9">
    <source>
        <dbReference type="Proteomes" id="UP000070612"/>
    </source>
</evidence>
<feature type="domain" description="Chorismate mutase" evidence="7">
    <location>
        <begin position="7"/>
        <end position="103"/>
    </location>
</feature>
<comment type="catalytic activity">
    <reaction evidence="5">
        <text>chorismate = prephenate</text>
        <dbReference type="Rhea" id="RHEA:13897"/>
        <dbReference type="ChEBI" id="CHEBI:29748"/>
        <dbReference type="ChEBI" id="CHEBI:29934"/>
        <dbReference type="EC" id="5.4.99.5"/>
    </reaction>
</comment>
<evidence type="ECO:0000259" key="7">
    <source>
        <dbReference type="PROSITE" id="PS51168"/>
    </source>
</evidence>
<dbReference type="UniPathway" id="UPA00120">
    <property type="reaction ID" value="UER00203"/>
</dbReference>
<keyword evidence="3 6" id="KW-0732">Signal</keyword>
<reference evidence="8 9" key="1">
    <citation type="submission" date="2015-07" db="EMBL/GenBank/DDBJ databases">
        <title>A draft genome sequence of Mycobacterium wolinskyi.</title>
        <authorList>
            <person name="de Man T.J."/>
            <person name="Perry K.A."/>
            <person name="Coulliette A.D."/>
            <person name="Jensen B."/>
            <person name="Toney N.C."/>
            <person name="Limbago B.M."/>
            <person name="Noble-Wang J."/>
        </authorList>
    </citation>
    <scope>NUCLEOTIDE SEQUENCE [LARGE SCALE GENOMIC DNA]</scope>
    <source>
        <strain evidence="8 9">CDC_01</strain>
    </source>
</reference>
<dbReference type="InterPro" id="IPR036979">
    <property type="entry name" value="CM_dom_sf"/>
</dbReference>
<dbReference type="GO" id="GO:0046417">
    <property type="term" value="P:chorismate metabolic process"/>
    <property type="evidence" value="ECO:0007669"/>
    <property type="project" value="InterPro"/>
</dbReference>
<comment type="pathway">
    <text evidence="1 5">Metabolic intermediate biosynthesis; prephenate biosynthesis; prephenate from chorismate: step 1/1.</text>
</comment>
<comment type="function">
    <text evidence="5">Catalyzes the Claisen rearrangement of chorismate to prephenate.</text>
</comment>
<dbReference type="Gene3D" id="1.20.59.10">
    <property type="entry name" value="Chorismate mutase"/>
    <property type="match status" value="1"/>
</dbReference>
<dbReference type="Proteomes" id="UP000070612">
    <property type="component" value="Unassembled WGS sequence"/>
</dbReference>
<dbReference type="InterPro" id="IPR051331">
    <property type="entry name" value="Chorismate_mutase-related"/>
</dbReference>
<dbReference type="PANTHER" id="PTHR38041">
    <property type="entry name" value="CHORISMATE MUTASE"/>
    <property type="match status" value="1"/>
</dbReference>
<proteinExistence type="predicted"/>
<evidence type="ECO:0000256" key="1">
    <source>
        <dbReference type="ARBA" id="ARBA00004817"/>
    </source>
</evidence>
<dbReference type="InterPro" id="IPR036263">
    <property type="entry name" value="Chorismate_II_sf"/>
</dbReference>
<evidence type="ECO:0000256" key="5">
    <source>
        <dbReference type="PIRNR" id="PIRNR026640"/>
    </source>
</evidence>
<dbReference type="PROSITE" id="PS51168">
    <property type="entry name" value="CHORISMATE_MUT_2"/>
    <property type="match status" value="1"/>
</dbReference>
<protein>
    <recommendedName>
        <fullName evidence="2 5">Chorismate mutase</fullName>
        <ecNumber evidence="2 5">5.4.99.5</ecNumber>
    </recommendedName>
</protein>
<sequence length="184" mass="19518">MRTVAAASAFVALAVAAAPTAAAEPQSPLVPLVDAAAQRLQTADQVAAYKFKTGGPIDDPAREQQVIDSVTAMARSDHIDPAYVGAVFRNQIDATVSVEHTRFAQWKLDPGAAPATAPELADTRKTIDRLNQVMVHEMAAQWDVLGSPACEADVDSAMRSVVTARALDAVYQPALAYATHSYCR</sequence>
<dbReference type="PATRIC" id="fig|59750.3.peg.2193"/>
<keyword evidence="4 5" id="KW-0413">Isomerase</keyword>
<name>A0A132PH94_9MYCO</name>
<comment type="caution">
    <text evidence="8">The sequence shown here is derived from an EMBL/GenBank/DDBJ whole genome shotgun (WGS) entry which is preliminary data.</text>
</comment>
<dbReference type="PIRSF" id="PIRSF026640">
    <property type="entry name" value="Peripl_chor_mut"/>
    <property type="match status" value="1"/>
</dbReference>
<dbReference type="SUPFAM" id="SSF48600">
    <property type="entry name" value="Chorismate mutase II"/>
    <property type="match status" value="1"/>
</dbReference>
<evidence type="ECO:0000256" key="6">
    <source>
        <dbReference type="SAM" id="SignalP"/>
    </source>
</evidence>
<dbReference type="GO" id="GO:0004106">
    <property type="term" value="F:chorismate mutase activity"/>
    <property type="evidence" value="ECO:0007669"/>
    <property type="project" value="UniProtKB-EC"/>
</dbReference>
<accession>A0A132PH94</accession>
<dbReference type="SMART" id="SM00830">
    <property type="entry name" value="CM_2"/>
    <property type="match status" value="1"/>
</dbReference>
<feature type="chain" id="PRO_5007453279" description="Chorismate mutase" evidence="6">
    <location>
        <begin position="24"/>
        <end position="184"/>
    </location>
</feature>
<gene>
    <name evidence="8" type="ORF">AFM11_24170</name>
</gene>
<dbReference type="RefSeq" id="WP_067853887.1">
    <property type="nucleotide sequence ID" value="NZ_LGTW01000018.1"/>
</dbReference>
<dbReference type="EC" id="5.4.99.5" evidence="2 5"/>
<dbReference type="InterPro" id="IPR008240">
    <property type="entry name" value="Chorismate_mutase_periplasmic"/>
</dbReference>
<dbReference type="STRING" id="59750.AWC31_23945"/>
<dbReference type="NCBIfam" id="NF006741">
    <property type="entry name" value="PRK09269.1"/>
    <property type="match status" value="1"/>
</dbReference>
<dbReference type="EMBL" id="LGTW01000018">
    <property type="protein sequence ID" value="KWX21719.1"/>
    <property type="molecule type" value="Genomic_DNA"/>
</dbReference>
<dbReference type="NCBIfam" id="TIGR01806">
    <property type="entry name" value="CM_mono2"/>
    <property type="match status" value="1"/>
</dbReference>
<keyword evidence="9" id="KW-1185">Reference proteome</keyword>
<evidence type="ECO:0000313" key="8">
    <source>
        <dbReference type="EMBL" id="KWX21719.1"/>
    </source>
</evidence>
<dbReference type="AlphaFoldDB" id="A0A132PH94"/>
<evidence type="ECO:0000256" key="4">
    <source>
        <dbReference type="ARBA" id="ARBA00023235"/>
    </source>
</evidence>
<evidence type="ECO:0000256" key="2">
    <source>
        <dbReference type="ARBA" id="ARBA00012404"/>
    </source>
</evidence>
<organism evidence="8 9">
    <name type="scientific">Mycolicibacterium wolinskyi</name>
    <dbReference type="NCBI Taxonomy" id="59750"/>
    <lineage>
        <taxon>Bacteria</taxon>
        <taxon>Bacillati</taxon>
        <taxon>Actinomycetota</taxon>
        <taxon>Actinomycetes</taxon>
        <taxon>Mycobacteriales</taxon>
        <taxon>Mycobacteriaceae</taxon>
        <taxon>Mycolicibacterium</taxon>
    </lineage>
</organism>
<evidence type="ECO:0000256" key="3">
    <source>
        <dbReference type="ARBA" id="ARBA00022729"/>
    </source>
</evidence>
<feature type="signal peptide" evidence="6">
    <location>
        <begin position="1"/>
        <end position="23"/>
    </location>
</feature>
<dbReference type="GO" id="GO:0009697">
    <property type="term" value="P:salicylic acid biosynthetic process"/>
    <property type="evidence" value="ECO:0007669"/>
    <property type="project" value="TreeGrafter"/>
</dbReference>
<dbReference type="Pfam" id="PF01817">
    <property type="entry name" value="CM_2"/>
    <property type="match status" value="1"/>
</dbReference>
<dbReference type="PANTHER" id="PTHR38041:SF2">
    <property type="entry name" value="SECRETED CHORISMATE MUTASE"/>
    <property type="match status" value="1"/>
</dbReference>
<dbReference type="InterPro" id="IPR002701">
    <property type="entry name" value="CM_II_prokaryot"/>
</dbReference>